<dbReference type="Proteomes" id="UP001363151">
    <property type="component" value="Unassembled WGS sequence"/>
</dbReference>
<dbReference type="EMBL" id="JBBJCI010000033">
    <property type="protein sequence ID" value="KAK7253979.1"/>
    <property type="molecule type" value="Genomic_DNA"/>
</dbReference>
<organism evidence="1 2">
    <name type="scientific">Aureococcus anophagefferens</name>
    <name type="common">Harmful bloom alga</name>
    <dbReference type="NCBI Taxonomy" id="44056"/>
    <lineage>
        <taxon>Eukaryota</taxon>
        <taxon>Sar</taxon>
        <taxon>Stramenopiles</taxon>
        <taxon>Ochrophyta</taxon>
        <taxon>Pelagophyceae</taxon>
        <taxon>Pelagomonadales</taxon>
        <taxon>Pelagomonadaceae</taxon>
        <taxon>Aureococcus</taxon>
    </lineage>
</organism>
<keyword evidence="2" id="KW-1185">Reference proteome</keyword>
<protein>
    <submittedName>
        <fullName evidence="1">Poly(ADP-ribose) polymerase</fullName>
    </submittedName>
</protein>
<dbReference type="PANTHER" id="PTHR45740">
    <property type="entry name" value="POLY [ADP-RIBOSE] POLYMERASE"/>
    <property type="match status" value="1"/>
</dbReference>
<dbReference type="GO" id="GO:0005634">
    <property type="term" value="C:nucleus"/>
    <property type="evidence" value="ECO:0007669"/>
    <property type="project" value="TreeGrafter"/>
</dbReference>
<name>A0ABR1GD99_AURAN</name>
<proteinExistence type="predicted"/>
<dbReference type="PROSITE" id="PS51059">
    <property type="entry name" value="PARP_CATALYTIC"/>
    <property type="match status" value="1"/>
</dbReference>
<dbReference type="GO" id="GO:0003950">
    <property type="term" value="F:NAD+ poly-ADP-ribosyltransferase activity"/>
    <property type="evidence" value="ECO:0007669"/>
    <property type="project" value="UniProtKB-UniRule"/>
</dbReference>
<evidence type="ECO:0000313" key="2">
    <source>
        <dbReference type="Proteomes" id="UP001363151"/>
    </source>
</evidence>
<reference evidence="1 2" key="1">
    <citation type="submission" date="2024-03" db="EMBL/GenBank/DDBJ databases">
        <title>Aureococcus anophagefferens CCMP1851 and Kratosvirus quantuckense: Draft genome of a second virus-susceptible host strain in the model system.</title>
        <authorList>
            <person name="Chase E."/>
            <person name="Truchon A.R."/>
            <person name="Schepens W."/>
            <person name="Wilhelm S.W."/>
        </authorList>
    </citation>
    <scope>NUCLEOTIDE SEQUENCE [LARGE SCALE GENOMIC DNA]</scope>
    <source>
        <strain evidence="1 2">CCMP1851</strain>
    </source>
</reference>
<dbReference type="SUPFAM" id="SSF56399">
    <property type="entry name" value="ADP-ribosylation"/>
    <property type="match status" value="1"/>
</dbReference>
<dbReference type="GO" id="GO:1990404">
    <property type="term" value="F:NAD+-protein mono-ADP-ribosyltransferase activity"/>
    <property type="evidence" value="ECO:0007669"/>
    <property type="project" value="TreeGrafter"/>
</dbReference>
<sequence length="448" mass="47941">MDVIEILSDDDDAPAPVRAEIDEEEDSQEVCFLSTTPAPRKASPELHVDGAAAAFAAPVTLSGGRPSRDDAEEDVVEVVNPDELSGKAKDALLKSLLAEKQAMARKVDALEQEKKHKEHEKKQSTRPVYWRRDGAGKRLVDDGSRGKTVVDLVEGSDEYASVAQRVLSHGIPDATIRAIRRVHNDDLWDPYCARRAKMAKDMGGGESMIFQHDVLPGVAPEGSASPYCGSENPCRERYLFHGAAPATIDKILDDGVDFRLSQITGAMGACAYFADQSSYSDQYCRMPDHSAEATAARGRGGPARPPDAAGGLKMLVCRVLLGHCGRGTHGLRRPPARADGDGLCDSVSNSPDDVVHYNSQGFMFGVFDNAQVYPEYVVEYTRAGHPGHARANLATANAMLAALAGGAPLNGAVAAATAALQQYTAAKRKAPKPAAKKPAAKRRKSSKR</sequence>
<comment type="caution">
    <text evidence="1">The sequence shown here is derived from an EMBL/GenBank/DDBJ whole genome shotgun (WGS) entry which is preliminary data.</text>
</comment>
<accession>A0ABR1GD99</accession>
<dbReference type="InterPro" id="IPR051712">
    <property type="entry name" value="ARTD-AVP"/>
</dbReference>
<dbReference type="Pfam" id="PF00644">
    <property type="entry name" value="PARP"/>
    <property type="match status" value="1"/>
</dbReference>
<gene>
    <name evidence="1" type="ORF">SO694_00003646</name>
</gene>
<dbReference type="KEGG" id="aaf:AURANDRAFT_62531"/>
<evidence type="ECO:0000313" key="1">
    <source>
        <dbReference type="EMBL" id="KAK7253979.1"/>
    </source>
</evidence>
<dbReference type="InterPro" id="IPR012317">
    <property type="entry name" value="Poly(ADP-ribose)pol_cat_dom"/>
</dbReference>
<dbReference type="Gene3D" id="3.90.228.10">
    <property type="match status" value="1"/>
</dbReference>
<dbReference type="PANTHER" id="PTHR45740:SF2">
    <property type="entry name" value="POLY [ADP-RIBOSE] POLYMERASE"/>
    <property type="match status" value="1"/>
</dbReference>